<protein>
    <submittedName>
        <fullName evidence="2">Ribonuclease H-like domain-containing protein</fullName>
    </submittedName>
</protein>
<sequence>MGSSNTYYYSSPAGHVLTATGQHVNNTPVGPVYVTIGSVLPHHPTGQSVMGQAQSLQPGTTVSANTLGQARLLPQAFTIGTLHDPTNGAYGYSCYDGTIQTVLSLVISRIGYCLFVLYVVDIVTSLLPLQIDTTDYSPSLHQGVCYDDLGFRLNYFGVLSVIGFFRVVLFSEKKYAVVILERAGCDVVFDSDFIWSLAGSLPVSEISTRPDICYAVLQLFSSSTTDLVAYSDADWAGCPTTRRSTSGYCVFLGNNLLSSPFMRIPVVYLSCNPVQHQRTKHIEIDIHFVRDLVAAGEVRVLHVPSRYQFADIFTKGLPSALFEEFRSSLSVRSPPAPTAGEC</sequence>
<dbReference type="CDD" id="cd09272">
    <property type="entry name" value="RNase_HI_RT_Ty1"/>
    <property type="match status" value="1"/>
</dbReference>
<feature type="transmembrane region" description="Helical" evidence="1">
    <location>
        <begin position="110"/>
        <end position="131"/>
    </location>
</feature>
<evidence type="ECO:0000256" key="1">
    <source>
        <dbReference type="SAM" id="Phobius"/>
    </source>
</evidence>
<reference evidence="2" key="1">
    <citation type="journal article" date="2022" name="Int. J. Mol. Sci.">
        <title>Draft Genome of Tanacetum Coccineum: Genomic Comparison of Closely Related Tanacetum-Family Plants.</title>
        <authorList>
            <person name="Yamashiro T."/>
            <person name="Shiraishi A."/>
            <person name="Nakayama K."/>
            <person name="Satake H."/>
        </authorList>
    </citation>
    <scope>NUCLEOTIDE SEQUENCE</scope>
</reference>
<keyword evidence="3" id="KW-1185">Reference proteome</keyword>
<organism evidence="2 3">
    <name type="scientific">Tanacetum coccineum</name>
    <dbReference type="NCBI Taxonomy" id="301880"/>
    <lineage>
        <taxon>Eukaryota</taxon>
        <taxon>Viridiplantae</taxon>
        <taxon>Streptophyta</taxon>
        <taxon>Embryophyta</taxon>
        <taxon>Tracheophyta</taxon>
        <taxon>Spermatophyta</taxon>
        <taxon>Magnoliopsida</taxon>
        <taxon>eudicotyledons</taxon>
        <taxon>Gunneridae</taxon>
        <taxon>Pentapetalae</taxon>
        <taxon>asterids</taxon>
        <taxon>campanulids</taxon>
        <taxon>Asterales</taxon>
        <taxon>Asteraceae</taxon>
        <taxon>Asteroideae</taxon>
        <taxon>Anthemideae</taxon>
        <taxon>Anthemidinae</taxon>
        <taxon>Tanacetum</taxon>
    </lineage>
</organism>
<dbReference type="EMBL" id="BQNB010019061">
    <property type="protein sequence ID" value="GJT81196.1"/>
    <property type="molecule type" value="Genomic_DNA"/>
</dbReference>
<dbReference type="PANTHER" id="PTHR11439">
    <property type="entry name" value="GAG-POL-RELATED RETROTRANSPOSON"/>
    <property type="match status" value="1"/>
</dbReference>
<reference evidence="2" key="2">
    <citation type="submission" date="2022-01" db="EMBL/GenBank/DDBJ databases">
        <authorList>
            <person name="Yamashiro T."/>
            <person name="Shiraishi A."/>
            <person name="Satake H."/>
            <person name="Nakayama K."/>
        </authorList>
    </citation>
    <scope>NUCLEOTIDE SEQUENCE</scope>
</reference>
<gene>
    <name evidence="2" type="ORF">Tco_1055538</name>
</gene>
<dbReference type="Proteomes" id="UP001151760">
    <property type="component" value="Unassembled WGS sequence"/>
</dbReference>
<evidence type="ECO:0000313" key="3">
    <source>
        <dbReference type="Proteomes" id="UP001151760"/>
    </source>
</evidence>
<keyword evidence="1" id="KW-0472">Membrane</keyword>
<dbReference type="PANTHER" id="PTHR11439:SF524">
    <property type="entry name" value="RNA-DIRECTED DNA POLYMERASE, PROTEIN KINASE RLK-PELLE-DLSV FAMILY"/>
    <property type="match status" value="1"/>
</dbReference>
<keyword evidence="1" id="KW-0812">Transmembrane</keyword>
<accession>A0ABQ5GZZ4</accession>
<evidence type="ECO:0000313" key="2">
    <source>
        <dbReference type="EMBL" id="GJT81196.1"/>
    </source>
</evidence>
<comment type="caution">
    <text evidence="2">The sequence shown here is derived from an EMBL/GenBank/DDBJ whole genome shotgun (WGS) entry which is preliminary data.</text>
</comment>
<proteinExistence type="predicted"/>
<keyword evidence="1" id="KW-1133">Transmembrane helix</keyword>
<name>A0ABQ5GZZ4_9ASTR</name>
<feature type="transmembrane region" description="Helical" evidence="1">
    <location>
        <begin position="151"/>
        <end position="169"/>
    </location>
</feature>